<sequence>MGRFAACAETRDSAAAKASSVGPVTARPLRVTPRAVRLMRTVVVVPLPAARDICCRLPPLIRCVVPAPA</sequence>
<evidence type="ECO:0000313" key="1">
    <source>
        <dbReference type="EMBL" id="ERH20448.1"/>
    </source>
</evidence>
<comment type="caution">
    <text evidence="1">The sequence shown here is derived from an EMBL/GenBank/DDBJ whole genome shotgun (WGS) entry which is preliminary data.</text>
</comment>
<reference evidence="1 2" key="1">
    <citation type="submission" date="2013-06" db="EMBL/GenBank/DDBJ databases">
        <authorList>
            <person name="Weinstock G."/>
            <person name="Sodergren E."/>
            <person name="Lobos E.A."/>
            <person name="Fulton L."/>
            <person name="Fulton R."/>
            <person name="Courtney L."/>
            <person name="Fronick C."/>
            <person name="O'Laughlin M."/>
            <person name="Godfrey J."/>
            <person name="Wilson R.M."/>
            <person name="Miner T."/>
            <person name="Farmer C."/>
            <person name="Delehaunty K."/>
            <person name="Cordes M."/>
            <person name="Minx P."/>
            <person name="Tomlinson C."/>
            <person name="Chen J."/>
            <person name="Wollam A."/>
            <person name="Pepin K.H."/>
            <person name="Bhonagiri V."/>
            <person name="Zhang X."/>
            <person name="Warren W."/>
            <person name="Mitreva M."/>
            <person name="Mardis E.R."/>
            <person name="Wilson R.K."/>
        </authorList>
    </citation>
    <scope>NUCLEOTIDE SEQUENCE [LARGE SCALE GENOMIC DNA]</scope>
    <source>
        <strain evidence="1 2">F0510</strain>
    </source>
</reference>
<organism evidence="1 2">
    <name type="scientific">Actinomyces johnsonii F0510</name>
    <dbReference type="NCBI Taxonomy" id="1227262"/>
    <lineage>
        <taxon>Bacteria</taxon>
        <taxon>Bacillati</taxon>
        <taxon>Actinomycetota</taxon>
        <taxon>Actinomycetes</taxon>
        <taxon>Actinomycetales</taxon>
        <taxon>Actinomycetaceae</taxon>
        <taxon>Actinomyces</taxon>
    </lineage>
</organism>
<dbReference type="Proteomes" id="UP000016498">
    <property type="component" value="Unassembled WGS sequence"/>
</dbReference>
<evidence type="ECO:0000313" key="2">
    <source>
        <dbReference type="Proteomes" id="UP000016498"/>
    </source>
</evidence>
<protein>
    <submittedName>
        <fullName evidence="1">Uncharacterized protein</fullName>
    </submittedName>
</protein>
<dbReference type="HOGENOM" id="CLU_2766583_0_0_11"/>
<name>U1RLE5_9ACTO</name>
<accession>U1RLE5</accession>
<dbReference type="AlphaFoldDB" id="U1RLE5"/>
<proteinExistence type="predicted"/>
<dbReference type="EMBL" id="AWSD01000113">
    <property type="protein sequence ID" value="ERH20448.1"/>
    <property type="molecule type" value="Genomic_DNA"/>
</dbReference>
<gene>
    <name evidence="1" type="ORF">HMPREF1549_01207</name>
</gene>